<protein>
    <submittedName>
        <fullName evidence="1">Uncharacterized protein</fullName>
    </submittedName>
</protein>
<dbReference type="EMBL" id="JAFIQS010000012">
    <property type="protein sequence ID" value="KAG5164282.1"/>
    <property type="molecule type" value="Genomic_DNA"/>
</dbReference>
<reference evidence="1" key="1">
    <citation type="submission" date="2021-02" db="EMBL/GenBank/DDBJ databases">
        <title>Psilocybe cubensis genome.</title>
        <authorList>
            <person name="Mckernan K.J."/>
            <person name="Crawford S."/>
            <person name="Trippe A."/>
            <person name="Kane L.T."/>
            <person name="Mclaughlin S."/>
        </authorList>
    </citation>
    <scope>NUCLEOTIDE SEQUENCE [LARGE SCALE GENOMIC DNA]</scope>
    <source>
        <strain evidence="1">MGC-MH-2018</strain>
    </source>
</reference>
<sequence length="321" mass="36375">MLFVLDATHLAITIHGLYYYIIQQFGNVIGLQSIIWSFKVQITLNVCFNFLNGGDIDLNWAGNNYNHGPILIHAQSVETWRAQFRFHVRKFQSIIVLGGAVKTYQIHQWTDLQGMKWSVLSSFAMSTAIDIVLSTAMCYYLQKSRSSFSMTNNRIVSVMHYVLISGSLTRQAFQTLPFFQHNLNVTQRLLSISTCYFCHNGTQSHISRNIIPADQIYVAMLNARRSGKDNDSSSFSIAKLMNLRRRRTERPSATHVETVADQASRFDSVAMSSIGYKARLDDDLDANGGQDADGSNRIGGISIHRIEERKYDEGDKKWSPV</sequence>
<dbReference type="AlphaFoldDB" id="A0A8H8CFH1"/>
<name>A0A8H8CFH1_PSICU</name>
<accession>A0A8H8CFH1</accession>
<gene>
    <name evidence="1" type="ORF">JR316_010788</name>
</gene>
<organism evidence="1">
    <name type="scientific">Psilocybe cubensis</name>
    <name type="common">Psychedelic mushroom</name>
    <name type="synonym">Stropharia cubensis</name>
    <dbReference type="NCBI Taxonomy" id="181762"/>
    <lineage>
        <taxon>Eukaryota</taxon>
        <taxon>Fungi</taxon>
        <taxon>Dikarya</taxon>
        <taxon>Basidiomycota</taxon>
        <taxon>Agaricomycotina</taxon>
        <taxon>Agaricomycetes</taxon>
        <taxon>Agaricomycetidae</taxon>
        <taxon>Agaricales</taxon>
        <taxon>Agaricineae</taxon>
        <taxon>Strophariaceae</taxon>
        <taxon>Psilocybe</taxon>
    </lineage>
</organism>
<evidence type="ECO:0000313" key="1">
    <source>
        <dbReference type="EMBL" id="KAG5164282.1"/>
    </source>
</evidence>
<proteinExistence type="predicted"/>
<comment type="caution">
    <text evidence="1">The sequence shown here is derived from an EMBL/GenBank/DDBJ whole genome shotgun (WGS) entry which is preliminary data.</text>
</comment>